<evidence type="ECO:0000313" key="1">
    <source>
        <dbReference type="EMBL" id="CAG8827064.1"/>
    </source>
</evidence>
<comment type="caution">
    <text evidence="1">The sequence shown here is derived from an EMBL/GenBank/DDBJ whole genome shotgun (WGS) entry which is preliminary data.</text>
</comment>
<protein>
    <submittedName>
        <fullName evidence="1">41927_t:CDS:1</fullName>
    </submittedName>
</protein>
<evidence type="ECO:0000313" key="2">
    <source>
        <dbReference type="Proteomes" id="UP000789901"/>
    </source>
</evidence>
<feature type="non-terminal residue" evidence="1">
    <location>
        <position position="171"/>
    </location>
</feature>
<feature type="non-terminal residue" evidence="1">
    <location>
        <position position="1"/>
    </location>
</feature>
<organism evidence="1 2">
    <name type="scientific">Gigaspora margarita</name>
    <dbReference type="NCBI Taxonomy" id="4874"/>
    <lineage>
        <taxon>Eukaryota</taxon>
        <taxon>Fungi</taxon>
        <taxon>Fungi incertae sedis</taxon>
        <taxon>Mucoromycota</taxon>
        <taxon>Glomeromycotina</taxon>
        <taxon>Glomeromycetes</taxon>
        <taxon>Diversisporales</taxon>
        <taxon>Gigasporaceae</taxon>
        <taxon>Gigaspora</taxon>
    </lineage>
</organism>
<reference evidence="1 2" key="1">
    <citation type="submission" date="2021-06" db="EMBL/GenBank/DDBJ databases">
        <authorList>
            <person name="Kallberg Y."/>
            <person name="Tangrot J."/>
            <person name="Rosling A."/>
        </authorList>
    </citation>
    <scope>NUCLEOTIDE SEQUENCE [LARGE SCALE GENOMIC DNA]</scope>
    <source>
        <strain evidence="1 2">120-4 pot B 10/14</strain>
    </source>
</reference>
<accession>A0ABN7WDA4</accession>
<dbReference type="Proteomes" id="UP000789901">
    <property type="component" value="Unassembled WGS sequence"/>
</dbReference>
<gene>
    <name evidence="1" type="ORF">GMARGA_LOCUS29297</name>
</gene>
<dbReference type="EMBL" id="CAJVQB010039149">
    <property type="protein sequence ID" value="CAG8827064.1"/>
    <property type="molecule type" value="Genomic_DNA"/>
</dbReference>
<name>A0ABN7WDA4_GIGMA</name>
<proteinExistence type="predicted"/>
<sequence>DYDKEYVCKHETTTECKRPLIFDVKLSAACLELGSVSIGFSHENSDKMFTQHKTYTKRKCERVVKGMLTILDKNVKKALNDTTHVKLHEISEKYDHFYARRLIVGGIIVRNEEYIENLGIILRTQKFWRQSLNDSTRWKIIVYEEVYLLFESLEEKLKKEVLAVMGHQILE</sequence>
<keyword evidence="2" id="KW-1185">Reference proteome</keyword>